<dbReference type="VEuPathDB" id="FungiDB:T552_01157"/>
<dbReference type="PANTHER" id="PTHR31749">
    <property type="entry name" value="KINETOCHORE-ASSOCIATED PROTEIN NSL1 HOMOLOG"/>
    <property type="match status" value="1"/>
</dbReference>
<sequence>MSFEYDKSLSKISLDSAADLKYLSVNFTKTIEEKLQKHMPKNVSNNSKDILREKVENLLENFITRTFELAKPNIIINGIEAQETIIDDSSTILEPFNYDLNNKLQSLHNEIEETILKTTQLRREIPRKIFEYKNSQDITEIKIKFPEEPLMKSIKTEHIIEPELQRGDEIRQEYSNAISVMKQLKTSIPTTCAKLEKSVEIIKHFYEN</sequence>
<evidence type="ECO:0008006" key="3">
    <source>
        <dbReference type="Google" id="ProtNLM"/>
    </source>
</evidence>
<dbReference type="EMBL" id="LFVZ01000005">
    <property type="protein sequence ID" value="KTW29201.1"/>
    <property type="molecule type" value="Genomic_DNA"/>
</dbReference>
<gene>
    <name evidence="1" type="ORF">T552_01157</name>
</gene>
<accession>A0A0W4ZLE8</accession>
<dbReference type="GeneID" id="28935950"/>
<keyword evidence="2" id="KW-1185">Reference proteome</keyword>
<dbReference type="AlphaFoldDB" id="A0A0W4ZLE8"/>
<proteinExistence type="predicted"/>
<organism evidence="1 2">
    <name type="scientific">Pneumocystis carinii (strain B80)</name>
    <name type="common">Rat pneumocystis pneumonia agent</name>
    <name type="synonym">Pneumocystis carinii f. sp. carinii</name>
    <dbReference type="NCBI Taxonomy" id="1408658"/>
    <lineage>
        <taxon>Eukaryota</taxon>
        <taxon>Fungi</taxon>
        <taxon>Dikarya</taxon>
        <taxon>Ascomycota</taxon>
        <taxon>Taphrinomycotina</taxon>
        <taxon>Pneumocystomycetes</taxon>
        <taxon>Pneumocystaceae</taxon>
        <taxon>Pneumocystis</taxon>
    </lineage>
</organism>
<dbReference type="RefSeq" id="XP_018226394.1">
    <property type="nucleotide sequence ID" value="XM_018369748.1"/>
</dbReference>
<protein>
    <recommendedName>
        <fullName evidence="3">Kinetochore protein Mis14</fullName>
    </recommendedName>
</protein>
<name>A0A0W4ZLE8_PNEC8</name>
<dbReference type="Proteomes" id="UP000054454">
    <property type="component" value="Unassembled WGS sequence"/>
</dbReference>
<evidence type="ECO:0000313" key="2">
    <source>
        <dbReference type="Proteomes" id="UP000054454"/>
    </source>
</evidence>
<dbReference type="GO" id="GO:0000070">
    <property type="term" value="P:mitotic sister chromatid segregation"/>
    <property type="evidence" value="ECO:0007669"/>
    <property type="project" value="InterPro"/>
</dbReference>
<comment type="caution">
    <text evidence="1">The sequence shown here is derived from an EMBL/GenBank/DDBJ whole genome shotgun (WGS) entry which is preliminary data.</text>
</comment>
<dbReference type="OrthoDB" id="2135762at2759"/>
<evidence type="ECO:0000313" key="1">
    <source>
        <dbReference type="EMBL" id="KTW29201.1"/>
    </source>
</evidence>
<dbReference type="Pfam" id="PF08641">
    <property type="entry name" value="Mis14"/>
    <property type="match status" value="1"/>
</dbReference>
<dbReference type="InterPro" id="IPR013950">
    <property type="entry name" value="Mis14/Nsl1"/>
</dbReference>
<dbReference type="PANTHER" id="PTHR31749:SF3">
    <property type="entry name" value="KINETOCHORE-ASSOCIATED PROTEIN NSL1 HOMOLOG"/>
    <property type="match status" value="1"/>
</dbReference>
<reference evidence="2" key="1">
    <citation type="journal article" date="2016" name="Nat. Commun.">
        <title>Genome analysis of three Pneumocystis species reveals adaptation mechanisms to life exclusively in mammalian hosts.</title>
        <authorList>
            <person name="Ma L."/>
            <person name="Chen Z."/>
            <person name="Huang D.W."/>
            <person name="Kutty G."/>
            <person name="Ishihara M."/>
            <person name="Wang H."/>
            <person name="Abouelleil A."/>
            <person name="Bishop L."/>
            <person name="Davey E."/>
            <person name="Deng R."/>
            <person name="Deng X."/>
            <person name="Fan L."/>
            <person name="Fantoni G."/>
            <person name="Fitzgerald M."/>
            <person name="Gogineni E."/>
            <person name="Goldberg J.M."/>
            <person name="Handley G."/>
            <person name="Hu X."/>
            <person name="Huber C."/>
            <person name="Jiao X."/>
            <person name="Jones K."/>
            <person name="Levin J.Z."/>
            <person name="Liu Y."/>
            <person name="Macdonald P."/>
            <person name="Melnikov A."/>
            <person name="Raley C."/>
            <person name="Sassi M."/>
            <person name="Sherman B.T."/>
            <person name="Song X."/>
            <person name="Sykes S."/>
            <person name="Tran B."/>
            <person name="Walsh L."/>
            <person name="Xia Y."/>
            <person name="Yang J."/>
            <person name="Young S."/>
            <person name="Zeng Q."/>
            <person name="Zheng X."/>
            <person name="Stephens R."/>
            <person name="Nusbaum C."/>
            <person name="Birren B.W."/>
            <person name="Azadi P."/>
            <person name="Lempicki R.A."/>
            <person name="Cuomo C.A."/>
            <person name="Kovacs J.A."/>
        </authorList>
    </citation>
    <scope>NUCLEOTIDE SEQUENCE [LARGE SCALE GENOMIC DNA]</scope>
    <source>
        <strain evidence="2">B80</strain>
    </source>
</reference>
<dbReference type="GO" id="GO:0000444">
    <property type="term" value="C:MIS12/MIND type complex"/>
    <property type="evidence" value="ECO:0007669"/>
    <property type="project" value="TreeGrafter"/>
</dbReference>